<keyword evidence="10" id="KW-1185">Reference proteome</keyword>
<evidence type="ECO:0000259" key="5">
    <source>
        <dbReference type="Pfam" id="PF00441"/>
    </source>
</evidence>
<feature type="domain" description="Acyl-CoA dehydrogenase/oxidase C-terminal" evidence="5">
    <location>
        <begin position="300"/>
        <end position="457"/>
    </location>
</feature>
<gene>
    <name evidence="9" type="ORF">DM01DRAFT_1368570</name>
</gene>
<evidence type="ECO:0008006" key="11">
    <source>
        <dbReference type="Google" id="ProtNLM"/>
    </source>
</evidence>
<evidence type="ECO:0000259" key="6">
    <source>
        <dbReference type="Pfam" id="PF02770"/>
    </source>
</evidence>
<dbReference type="InterPro" id="IPR041504">
    <property type="entry name" value="AidB_N"/>
</dbReference>
<name>A0A1X2G621_9FUNG</name>
<dbReference type="Gene3D" id="2.40.110.20">
    <property type="match status" value="1"/>
</dbReference>
<evidence type="ECO:0000313" key="10">
    <source>
        <dbReference type="Proteomes" id="UP000242146"/>
    </source>
</evidence>
<organism evidence="9 10">
    <name type="scientific">Hesseltinella vesiculosa</name>
    <dbReference type="NCBI Taxonomy" id="101127"/>
    <lineage>
        <taxon>Eukaryota</taxon>
        <taxon>Fungi</taxon>
        <taxon>Fungi incertae sedis</taxon>
        <taxon>Mucoromycota</taxon>
        <taxon>Mucoromycotina</taxon>
        <taxon>Mucoromycetes</taxon>
        <taxon>Mucorales</taxon>
        <taxon>Cunninghamellaceae</taxon>
        <taxon>Hesseltinella</taxon>
    </lineage>
</organism>
<sequence>MPQPAPPKASSDTGFRQTPPVLHNQYEDDIALQQVLQRLIPNAIMNEIEPDLHQFGHRVITDIQAMGEDVENPNHYPRLKQYDAWCRRIDEISVAQGWKDLNVVAAEEGIVSIGYERKYGEFSRLYQFAKGYLYSPSAAVYTCPLSMTDGAARVMELYGTDEMKATILPDLMSRDPKQFKNCSQFMTERPGGSDVSRTETQAELVDAKTNTWKLTGFKWFSSATTADMTLALARVVDPNTGMVEPGSKGLGLFLARMRNPDGQLNGVRVHRLKDKFGTKGLPTAELELVGMEAQLVGPPGRGVPTIASVLNITRIYSAIGVTCGLRRCLAIVKDFALKRESGKRTLDKIPLHITTLAKLEVVFRACLQFSFYVVHLLGRTETIKDNEEDMEILRLLTPVAKAYVCKIGVLHICEAMEAMGGQGYMEEIGIGQHLRNSIVNNIWEGTTNILALDVLRVLQKSKGGALKSFVRVMTTKLTKAQAANPATLGPIAQTIQQVLARTAQSIASVQDAVQVETSMRQVTFALGRIVCAVLLLEQAAWAYETKSDAYEQDLTAVTHWVQDVEFAQPVVPHNKAAVLQDAKLVFGPNAKL</sequence>
<feature type="domain" description="Acyl-CoA oxidase/dehydrogenase middle" evidence="6">
    <location>
        <begin position="185"/>
        <end position="288"/>
    </location>
</feature>
<dbReference type="GO" id="GO:0003995">
    <property type="term" value="F:acyl-CoA dehydrogenase activity"/>
    <property type="evidence" value="ECO:0007669"/>
    <property type="project" value="TreeGrafter"/>
</dbReference>
<dbReference type="STRING" id="101127.A0A1X2G621"/>
<protein>
    <recommendedName>
        <fullName evidence="11">Acyl-CoA dehydrogenase NM domain-like protein</fullName>
    </recommendedName>
</protein>
<evidence type="ECO:0000313" key="9">
    <source>
        <dbReference type="EMBL" id="ORX46036.1"/>
    </source>
</evidence>
<dbReference type="Pfam" id="PF02770">
    <property type="entry name" value="Acyl-CoA_dh_M"/>
    <property type="match status" value="1"/>
</dbReference>
<dbReference type="Pfam" id="PF18158">
    <property type="entry name" value="AidB_N"/>
    <property type="match status" value="1"/>
</dbReference>
<feature type="domain" description="Acyl-CoA dehydrogenase 11-like C-terminal" evidence="8">
    <location>
        <begin position="465"/>
        <end position="586"/>
    </location>
</feature>
<evidence type="ECO:0000256" key="3">
    <source>
        <dbReference type="ARBA" id="ARBA00022827"/>
    </source>
</evidence>
<keyword evidence="4" id="KW-0560">Oxidoreductase</keyword>
<comment type="similarity">
    <text evidence="1 4">Belongs to the acyl-CoA dehydrogenase family.</text>
</comment>
<comment type="caution">
    <text evidence="9">The sequence shown here is derived from an EMBL/GenBank/DDBJ whole genome shotgun (WGS) entry which is preliminary data.</text>
</comment>
<evidence type="ECO:0000259" key="7">
    <source>
        <dbReference type="Pfam" id="PF18158"/>
    </source>
</evidence>
<dbReference type="Gene3D" id="6.10.250.600">
    <property type="match status" value="1"/>
</dbReference>
<comment type="cofactor">
    <cofactor evidence="4">
        <name>FAD</name>
        <dbReference type="ChEBI" id="CHEBI:57692"/>
    </cofactor>
</comment>
<dbReference type="SUPFAM" id="SSF47203">
    <property type="entry name" value="Acyl-CoA dehydrogenase C-terminal domain-like"/>
    <property type="match status" value="1"/>
</dbReference>
<keyword evidence="3 4" id="KW-0274">FAD</keyword>
<dbReference type="AlphaFoldDB" id="A0A1X2G621"/>
<dbReference type="OrthoDB" id="10251155at2759"/>
<dbReference type="EMBL" id="MCGT01000039">
    <property type="protein sequence ID" value="ORX46036.1"/>
    <property type="molecule type" value="Genomic_DNA"/>
</dbReference>
<dbReference type="Proteomes" id="UP000242146">
    <property type="component" value="Unassembled WGS sequence"/>
</dbReference>
<dbReference type="InterPro" id="IPR006091">
    <property type="entry name" value="Acyl-CoA_Oxase/DH_mid-dom"/>
</dbReference>
<dbReference type="Gene3D" id="1.20.140.10">
    <property type="entry name" value="Butyryl-CoA Dehydrogenase, subunit A, domain 3"/>
    <property type="match status" value="1"/>
</dbReference>
<dbReference type="InterPro" id="IPR009100">
    <property type="entry name" value="AcylCoA_DH/oxidase_NM_dom_sf"/>
</dbReference>
<dbReference type="InterPro" id="IPR036250">
    <property type="entry name" value="AcylCo_DH-like_C"/>
</dbReference>
<proteinExistence type="inferred from homology"/>
<reference evidence="9 10" key="1">
    <citation type="submission" date="2016-07" db="EMBL/GenBank/DDBJ databases">
        <title>Pervasive Adenine N6-methylation of Active Genes in Fungi.</title>
        <authorList>
            <consortium name="DOE Joint Genome Institute"/>
            <person name="Mondo S.J."/>
            <person name="Dannebaum R.O."/>
            <person name="Kuo R.C."/>
            <person name="Labutti K."/>
            <person name="Haridas S."/>
            <person name="Kuo A."/>
            <person name="Salamov A."/>
            <person name="Ahrendt S.R."/>
            <person name="Lipzen A."/>
            <person name="Sullivan W."/>
            <person name="Andreopoulos W.B."/>
            <person name="Clum A."/>
            <person name="Lindquist E."/>
            <person name="Daum C."/>
            <person name="Ramamoorthy G.K."/>
            <person name="Gryganskyi A."/>
            <person name="Culley D."/>
            <person name="Magnuson J.K."/>
            <person name="James T.Y."/>
            <person name="O'Malley M.A."/>
            <person name="Stajich J.E."/>
            <person name="Spatafora J.W."/>
            <person name="Visel A."/>
            <person name="Grigoriev I.V."/>
        </authorList>
    </citation>
    <scope>NUCLEOTIDE SEQUENCE [LARGE SCALE GENOMIC DNA]</scope>
    <source>
        <strain evidence="9 10">NRRL 3301</strain>
    </source>
</reference>
<dbReference type="InterPro" id="IPR009075">
    <property type="entry name" value="AcylCo_DH/oxidase_C"/>
</dbReference>
<dbReference type="PANTHER" id="PTHR42707:SF2">
    <property type="entry name" value="ACD11 DEHYDROGENASE"/>
    <property type="match status" value="1"/>
</dbReference>
<dbReference type="SUPFAM" id="SSF56645">
    <property type="entry name" value="Acyl-CoA dehydrogenase NM domain-like"/>
    <property type="match status" value="1"/>
</dbReference>
<evidence type="ECO:0000259" key="8">
    <source>
        <dbReference type="Pfam" id="PF22217"/>
    </source>
</evidence>
<dbReference type="InterPro" id="IPR053998">
    <property type="entry name" value="ACDH-11_C"/>
</dbReference>
<evidence type="ECO:0000256" key="1">
    <source>
        <dbReference type="ARBA" id="ARBA00009347"/>
    </source>
</evidence>
<dbReference type="PANTHER" id="PTHR42707">
    <property type="entry name" value="ACYL-COA DEHYDROGENASE"/>
    <property type="match status" value="1"/>
</dbReference>
<feature type="domain" description="Adaptive response protein AidB N-terminal" evidence="7">
    <location>
        <begin position="23"/>
        <end position="174"/>
    </location>
</feature>
<dbReference type="Pfam" id="PF00441">
    <property type="entry name" value="Acyl-CoA_dh_1"/>
    <property type="match status" value="1"/>
</dbReference>
<dbReference type="Pfam" id="PF22217">
    <property type="entry name" value="ACDH-11_C"/>
    <property type="match status" value="1"/>
</dbReference>
<keyword evidence="2 4" id="KW-0285">Flavoprotein</keyword>
<evidence type="ECO:0000256" key="2">
    <source>
        <dbReference type="ARBA" id="ARBA00022630"/>
    </source>
</evidence>
<evidence type="ECO:0000256" key="4">
    <source>
        <dbReference type="RuleBase" id="RU362125"/>
    </source>
</evidence>
<accession>A0A1X2G621</accession>
<dbReference type="InterPro" id="IPR052904">
    <property type="entry name" value="Acyl-CoA_dehydrogenase-like"/>
</dbReference>